<proteinExistence type="predicted"/>
<accession>A0ABM8TVN3</accession>
<dbReference type="RefSeq" id="WP_211958478.1">
    <property type="nucleotide sequence ID" value="NZ_CAJPVI010000091.1"/>
</dbReference>
<evidence type="ECO:0000313" key="2">
    <source>
        <dbReference type="Proteomes" id="UP000672657"/>
    </source>
</evidence>
<comment type="caution">
    <text evidence="1">The sequence shown here is derived from an EMBL/GenBank/DDBJ whole genome shotgun (WGS) entry which is preliminary data.</text>
</comment>
<reference evidence="1 2" key="1">
    <citation type="submission" date="2021-03" db="EMBL/GenBank/DDBJ databases">
        <authorList>
            <person name="Peeters C."/>
        </authorList>
    </citation>
    <scope>NUCLEOTIDE SEQUENCE [LARGE SCALE GENOMIC DNA]</scope>
    <source>
        <strain evidence="1 2">LMG 26411</strain>
    </source>
</reference>
<organism evidence="1 2">
    <name type="scientific">Cupriavidus numazuensis</name>
    <dbReference type="NCBI Taxonomy" id="221992"/>
    <lineage>
        <taxon>Bacteria</taxon>
        <taxon>Pseudomonadati</taxon>
        <taxon>Pseudomonadota</taxon>
        <taxon>Betaproteobacteria</taxon>
        <taxon>Burkholderiales</taxon>
        <taxon>Burkholderiaceae</taxon>
        <taxon>Cupriavidus</taxon>
    </lineage>
</organism>
<evidence type="ECO:0000313" key="1">
    <source>
        <dbReference type="EMBL" id="CAG2160772.1"/>
    </source>
</evidence>
<protein>
    <submittedName>
        <fullName evidence="1">Uncharacterized protein</fullName>
    </submittedName>
</protein>
<keyword evidence="2" id="KW-1185">Reference proteome</keyword>
<name>A0ABM8TVN3_9BURK</name>
<gene>
    <name evidence="1" type="ORF">LMG26411_07747</name>
</gene>
<dbReference type="Proteomes" id="UP000672657">
    <property type="component" value="Unassembled WGS sequence"/>
</dbReference>
<sequence>MADTFLFSKPFTFLACPGMSEIRAGIEGLEALPGHLFWLENEDFIRRVHVADFREQSRTALEAAMPGGVALIDALADEIRGNVNPLPALQGLDTEVAALAHSYCYWHYCADVLGRSQGIPRSSIERQFERAVAPRDGAHKLQWMCPCCDGRANYQVDGLLATQRPVRQGGFAIECPHCGHQERLYAGFLHAGRLECHCAVCKSVVQTLALQLTRPARKLSESLEAYAWRHAAETAAEISELKEVATRRLARGDKPSENAMAFALAVLSNEHRSMPELLAQVDPTLEGRLAKNPRAWALLCELLQQGAIDCECQIYDQDGCERAALEISVLDDDRAAVTAIAQDALACLLKGYQPSDRDSFVNWIKALKRLRLCTARSNAAVDISWKPNLAHCRILAARQPSGDDVPYVYASGSQLLVAQHARGRERPVYLDAELEALRLLKSLGYIVLSPEDIRWQHDRLEDLL</sequence>
<dbReference type="EMBL" id="CAJPVI010000091">
    <property type="protein sequence ID" value="CAG2160772.1"/>
    <property type="molecule type" value="Genomic_DNA"/>
</dbReference>